<dbReference type="Pfam" id="PF01368">
    <property type="entry name" value="DHH"/>
    <property type="match status" value="1"/>
</dbReference>
<feature type="domain" description="DDH" evidence="1">
    <location>
        <begin position="18"/>
        <end position="170"/>
    </location>
</feature>
<dbReference type="InterPro" id="IPR038763">
    <property type="entry name" value="DHH_sf"/>
</dbReference>
<dbReference type="PANTHER" id="PTHR47618">
    <property type="entry name" value="BIFUNCTIONAL OLIGORIBONUCLEASE AND PAP PHOSPHATASE NRNA"/>
    <property type="match status" value="1"/>
</dbReference>
<dbReference type="EMBL" id="AP014564">
    <property type="protein sequence ID" value="BAV94940.1"/>
    <property type="molecule type" value="Genomic_DNA"/>
</dbReference>
<dbReference type="InterPro" id="IPR003156">
    <property type="entry name" value="DHHA1_dom"/>
</dbReference>
<gene>
    <name evidence="3" type="ORF">JBKA6_0927</name>
</gene>
<evidence type="ECO:0000259" key="2">
    <source>
        <dbReference type="Pfam" id="PF02272"/>
    </source>
</evidence>
<evidence type="ECO:0000259" key="1">
    <source>
        <dbReference type="Pfam" id="PF01368"/>
    </source>
</evidence>
<proteinExistence type="predicted"/>
<dbReference type="RefSeq" id="WP_096686321.1">
    <property type="nucleotide sequence ID" value="NZ_AP014564.1"/>
</dbReference>
<name>A0A1J1E4G3_9FLAO</name>
<dbReference type="PANTHER" id="PTHR47618:SF1">
    <property type="entry name" value="BIFUNCTIONAL OLIGORIBONUCLEASE AND PAP PHOSPHATASE NRNA"/>
    <property type="match status" value="1"/>
</dbReference>
<dbReference type="InterPro" id="IPR051319">
    <property type="entry name" value="Oligoribo/pAp-PDE_c-di-AMP_PDE"/>
</dbReference>
<dbReference type="SUPFAM" id="SSF64182">
    <property type="entry name" value="DHH phosphoesterases"/>
    <property type="match status" value="1"/>
</dbReference>
<reference evidence="3 4" key="1">
    <citation type="submission" date="2014-03" db="EMBL/GenBank/DDBJ databases">
        <title>complete genome sequence of Flavobacteriaceae bacterium JBKA-6.</title>
        <authorList>
            <person name="Takano T."/>
            <person name="Nakamura Y."/>
            <person name="Takuma S."/>
            <person name="Yasuike M."/>
            <person name="Matsuyama T."/>
            <person name="Sakai T."/>
            <person name="Fujiwara A."/>
            <person name="Kimoto K."/>
            <person name="Fukuda Y."/>
            <person name="Kondo H."/>
            <person name="Hirono I."/>
            <person name="Nakayasu C."/>
        </authorList>
    </citation>
    <scope>NUCLEOTIDE SEQUENCE [LARGE SCALE GENOMIC DNA]</scope>
    <source>
        <strain evidence="3 4">JBKA-6</strain>
    </source>
</reference>
<feature type="domain" description="DHHA1" evidence="2">
    <location>
        <begin position="250"/>
        <end position="331"/>
    </location>
</feature>
<protein>
    <submittedName>
        <fullName evidence="3">Exopolyphosphatase</fullName>
    </submittedName>
</protein>
<dbReference type="Pfam" id="PF02272">
    <property type="entry name" value="DHHA1"/>
    <property type="match status" value="1"/>
</dbReference>
<evidence type="ECO:0000313" key="3">
    <source>
        <dbReference type="EMBL" id="BAV94940.1"/>
    </source>
</evidence>
<dbReference type="GO" id="GO:0003676">
    <property type="term" value="F:nucleic acid binding"/>
    <property type="evidence" value="ECO:0007669"/>
    <property type="project" value="InterPro"/>
</dbReference>
<dbReference type="Gene3D" id="3.90.1640.10">
    <property type="entry name" value="inorganic pyrophosphatase (n-terminal core)"/>
    <property type="match status" value="1"/>
</dbReference>
<dbReference type="InterPro" id="IPR001667">
    <property type="entry name" value="DDH_dom"/>
</dbReference>
<dbReference type="Gene3D" id="3.10.310.30">
    <property type="match status" value="1"/>
</dbReference>
<dbReference type="KEGG" id="ise:JBKA6_0927"/>
<keyword evidence="4" id="KW-1185">Reference proteome</keyword>
<dbReference type="Proteomes" id="UP000243197">
    <property type="component" value="Chromosome"/>
</dbReference>
<dbReference type="OrthoDB" id="9803668at2"/>
<sequence length="338" mass="37846">MLLSQIQEIKELLSSKKKISIISHRDPDGDALGSSLGLSHFLRNKDHHVSVIMPNKFPYFLDFIPGADSVIIYENNIERTKQIIEKSEIIFCLDFNSISRIGEGLGALIEKSNSIKIMIDHHVNPDNFPNYIYSDITACATCQLIYLFIEKIDSLSSIDKNIATCLYTGIMTDTGCFRFRSTNAQTHSIISNLINMEADNINISSQVYENNSEGKIKLLARGLENLILLKDYNTAYITLSRQELKSIKHEKGDTFGIVNYALSIKGVTLGVLMTEDKYLNSTKLSLRSKGSFSVNDMSAKYFNGGGHCNAAGGRIDKNITETVDLFKNVLKNYEGTLW</sequence>
<dbReference type="AlphaFoldDB" id="A0A1J1E4G3"/>
<organism evidence="3 4">
    <name type="scientific">Ichthyobacterium seriolicida</name>
    <dbReference type="NCBI Taxonomy" id="242600"/>
    <lineage>
        <taxon>Bacteria</taxon>
        <taxon>Pseudomonadati</taxon>
        <taxon>Bacteroidota</taxon>
        <taxon>Flavobacteriia</taxon>
        <taxon>Flavobacteriales</taxon>
        <taxon>Ichthyobacteriaceae</taxon>
        <taxon>Ichthyobacterium</taxon>
    </lineage>
</organism>
<accession>A0A1J1E4G3</accession>
<evidence type="ECO:0000313" key="4">
    <source>
        <dbReference type="Proteomes" id="UP000243197"/>
    </source>
</evidence>